<gene>
    <name evidence="12" type="ORF">LtaPh_0804300</name>
</gene>
<evidence type="ECO:0000313" key="12">
    <source>
        <dbReference type="EMBL" id="GET86173.1"/>
    </source>
</evidence>
<dbReference type="InterPro" id="IPR019533">
    <property type="entry name" value="Peptidase_S26"/>
</dbReference>
<keyword evidence="13" id="KW-1185">Reference proteome</keyword>
<dbReference type="OrthoDB" id="10257561at2759"/>
<organism evidence="12 13">
    <name type="scientific">Leishmania tarentolae</name>
    <name type="common">Sauroleishmania tarentolae</name>
    <dbReference type="NCBI Taxonomy" id="5689"/>
    <lineage>
        <taxon>Eukaryota</taxon>
        <taxon>Discoba</taxon>
        <taxon>Euglenozoa</taxon>
        <taxon>Kinetoplastea</taxon>
        <taxon>Metakinetoplastina</taxon>
        <taxon>Trypanosomatida</taxon>
        <taxon>Trypanosomatidae</taxon>
        <taxon>Leishmaniinae</taxon>
        <taxon>Leishmania</taxon>
        <taxon>lizard Leishmania</taxon>
    </lineage>
</organism>
<comment type="similarity">
    <text evidence="3">Belongs to the peptidase S26B family.</text>
</comment>
<comment type="function">
    <text evidence="10">Catalytic component of the signal peptidase complex (SPC) which catalyzes the cleavage of N-terminal signal sequences from nascent proteins as they are translocated into the lumen of the endoplasmic reticulum. Specifically cleaves N-terminal signal peptides that contain a hydrophobic alpha-helix (h-region) shorter than 18-20 amino acids.</text>
</comment>
<dbReference type="PANTHER" id="PTHR10806:SF6">
    <property type="entry name" value="SIGNAL PEPTIDASE COMPLEX CATALYTIC SUBUNIT SEC11"/>
    <property type="match status" value="1"/>
</dbReference>
<dbReference type="CDD" id="cd06530">
    <property type="entry name" value="S26_SPase_I"/>
    <property type="match status" value="1"/>
</dbReference>
<evidence type="ECO:0000313" key="13">
    <source>
        <dbReference type="Proteomes" id="UP000419144"/>
    </source>
</evidence>
<evidence type="ECO:0000256" key="3">
    <source>
        <dbReference type="ARBA" id="ARBA00011035"/>
    </source>
</evidence>
<name>A0A640K9E0_LEITA</name>
<dbReference type="EC" id="3.4.21.89" evidence="4"/>
<evidence type="ECO:0000259" key="11">
    <source>
        <dbReference type="Pfam" id="PF10502"/>
    </source>
</evidence>
<evidence type="ECO:0000256" key="5">
    <source>
        <dbReference type="ARBA" id="ARBA00019685"/>
    </source>
</evidence>
<dbReference type="Gene3D" id="2.10.109.10">
    <property type="entry name" value="Umud Fragment, subunit A"/>
    <property type="match status" value="1"/>
</dbReference>
<dbReference type="Proteomes" id="UP000419144">
    <property type="component" value="Unassembled WGS sequence"/>
</dbReference>
<keyword evidence="8" id="KW-1133">Transmembrane helix</keyword>
<evidence type="ECO:0000256" key="8">
    <source>
        <dbReference type="ARBA" id="ARBA00022989"/>
    </source>
</evidence>
<keyword evidence="9" id="KW-0472">Membrane</keyword>
<feature type="domain" description="Peptidase S26" evidence="11">
    <location>
        <begin position="152"/>
        <end position="218"/>
    </location>
</feature>
<evidence type="ECO:0000256" key="2">
    <source>
        <dbReference type="ARBA" id="ARBA00004648"/>
    </source>
</evidence>
<dbReference type="GO" id="GO:0009003">
    <property type="term" value="F:signal peptidase activity"/>
    <property type="evidence" value="ECO:0007669"/>
    <property type="project" value="UniProtKB-EC"/>
</dbReference>
<sequence length="302" mass="33531">MLFSSYERGLLCVCMCSPVDGTICVTMASPPPPLGRAVHLSLPFVLPPSPFSALIIAISDCIAPDFFYFYCSCHLHKRCCTHACLRLSVSAGCSPPPPPSLSSLPLSSPLRLPHRVLTTTCTMREHIDTLLSMRVRDVVQQVVGTSLLLSVVLVSWRCVAMITKCESSIVVVLSGSMEPGYYRGDVLLLHHRRVHPVQVGDIIVYTLPGEHVPIVHRVHRIHERAGDHKRLYLTKGDNNVHDDRFLFHGGREWLEEGLIIGKAYAYVPRVGYLTIMLSEFKAIKYVALALVGFFALTSTQEI</sequence>
<evidence type="ECO:0000256" key="6">
    <source>
        <dbReference type="ARBA" id="ARBA00021755"/>
    </source>
</evidence>
<comment type="catalytic activity">
    <reaction evidence="1">
        <text>Cleavage of hydrophobic, N-terminal signal or leader sequences from secreted and periplasmic proteins.</text>
        <dbReference type="EC" id="3.4.21.89"/>
    </reaction>
</comment>
<evidence type="ECO:0000256" key="1">
    <source>
        <dbReference type="ARBA" id="ARBA00000677"/>
    </source>
</evidence>
<dbReference type="GO" id="GO:0004252">
    <property type="term" value="F:serine-type endopeptidase activity"/>
    <property type="evidence" value="ECO:0007669"/>
    <property type="project" value="InterPro"/>
</dbReference>
<dbReference type="GO" id="GO:0006465">
    <property type="term" value="P:signal peptide processing"/>
    <property type="evidence" value="ECO:0007669"/>
    <property type="project" value="InterPro"/>
</dbReference>
<proteinExistence type="inferred from homology"/>
<evidence type="ECO:0000256" key="10">
    <source>
        <dbReference type="ARBA" id="ARBA00045533"/>
    </source>
</evidence>
<dbReference type="Pfam" id="PF10502">
    <property type="entry name" value="Peptidase_S26"/>
    <property type="match status" value="1"/>
</dbReference>
<comment type="caution">
    <text evidence="12">The sequence shown here is derived from an EMBL/GenBank/DDBJ whole genome shotgun (WGS) entry which is preliminary data.</text>
</comment>
<dbReference type="SUPFAM" id="SSF51306">
    <property type="entry name" value="LexA/Signal peptidase"/>
    <property type="match status" value="1"/>
</dbReference>
<keyword evidence="7" id="KW-0812">Transmembrane</keyword>
<dbReference type="VEuPathDB" id="TriTrypDB:LtaPh_0804300"/>
<dbReference type="AlphaFoldDB" id="A0A640K9E0"/>
<evidence type="ECO:0000256" key="7">
    <source>
        <dbReference type="ARBA" id="ARBA00022692"/>
    </source>
</evidence>
<reference evidence="12" key="1">
    <citation type="submission" date="2019-11" db="EMBL/GenBank/DDBJ databases">
        <title>Leishmania tarentolae CDS.</title>
        <authorList>
            <person name="Goto Y."/>
            <person name="Yamagishi J."/>
        </authorList>
    </citation>
    <scope>NUCLEOTIDE SEQUENCE [LARGE SCALE GENOMIC DNA]</scope>
    <source>
        <strain evidence="12">Parrot Tar II</strain>
    </source>
</reference>
<comment type="subcellular location">
    <subcellularLocation>
        <location evidence="2">Endoplasmic reticulum membrane</location>
        <topology evidence="2">Single-pass type II membrane protein</topology>
    </subcellularLocation>
</comment>
<protein>
    <recommendedName>
        <fullName evidence="5">Signal peptidase complex catalytic subunit SEC11</fullName>
        <ecNumber evidence="4">3.4.21.89</ecNumber>
    </recommendedName>
    <alternativeName>
        <fullName evidence="6">Signal peptidase complex catalytic subunit sec11</fullName>
    </alternativeName>
</protein>
<evidence type="ECO:0000256" key="9">
    <source>
        <dbReference type="ARBA" id="ARBA00023136"/>
    </source>
</evidence>
<dbReference type="GO" id="GO:0005787">
    <property type="term" value="C:signal peptidase complex"/>
    <property type="evidence" value="ECO:0007669"/>
    <property type="project" value="TreeGrafter"/>
</dbReference>
<evidence type="ECO:0000256" key="4">
    <source>
        <dbReference type="ARBA" id="ARBA00013208"/>
    </source>
</evidence>
<dbReference type="InterPro" id="IPR036286">
    <property type="entry name" value="LexA/Signal_pep-like_sf"/>
</dbReference>
<dbReference type="EMBL" id="BLBS01000009">
    <property type="protein sequence ID" value="GET86173.1"/>
    <property type="molecule type" value="Genomic_DNA"/>
</dbReference>
<dbReference type="PANTHER" id="PTHR10806">
    <property type="entry name" value="SIGNAL PEPTIDASE COMPLEX CATALYTIC SUBUNIT SEC11"/>
    <property type="match status" value="1"/>
</dbReference>
<dbReference type="PRINTS" id="PR00728">
    <property type="entry name" value="SIGNALPTASE"/>
</dbReference>
<dbReference type="InterPro" id="IPR001733">
    <property type="entry name" value="Peptidase_S26B"/>
</dbReference>
<accession>A0A640K9E0</accession>
<dbReference type="NCBIfam" id="TIGR02228">
    <property type="entry name" value="sigpep_I_arch"/>
    <property type="match status" value="1"/>
</dbReference>